<accession>A0A7S4FTX4</accession>
<feature type="region of interest" description="Disordered" evidence="1">
    <location>
        <begin position="1"/>
        <end position="24"/>
    </location>
</feature>
<dbReference type="AlphaFoldDB" id="A0A7S4FTX4"/>
<name>A0A7S4FTX4_9EUGL</name>
<reference evidence="2" key="1">
    <citation type="submission" date="2021-01" db="EMBL/GenBank/DDBJ databases">
        <authorList>
            <person name="Corre E."/>
            <person name="Pelletier E."/>
            <person name="Niang G."/>
            <person name="Scheremetjew M."/>
            <person name="Finn R."/>
            <person name="Kale V."/>
            <person name="Holt S."/>
            <person name="Cochrane G."/>
            <person name="Meng A."/>
            <person name="Brown T."/>
            <person name="Cohen L."/>
        </authorList>
    </citation>
    <scope>NUCLEOTIDE SEQUENCE</scope>
    <source>
        <strain evidence="2">CCMP1594</strain>
    </source>
</reference>
<dbReference type="PROSITE" id="PS51257">
    <property type="entry name" value="PROKAR_LIPOPROTEIN"/>
    <property type="match status" value="1"/>
</dbReference>
<evidence type="ECO:0000256" key="1">
    <source>
        <dbReference type="SAM" id="MobiDB-lite"/>
    </source>
</evidence>
<feature type="compositionally biased region" description="Low complexity" evidence="1">
    <location>
        <begin position="9"/>
        <end position="18"/>
    </location>
</feature>
<sequence>MGSSDSKKSSSSSSSSSSCCNSGQTCYETKCNLPHTSGRSITATYMDVPTRPSDGTTITTTPLTGCRVIVCEYGSSKYRIFHEHNDPDIDRNGRYHPQGKKASEHPSSGYRIVDKLSVIEGQQYKVGNSIQDGKIVVYNWSMKYSNGRWISMDSATSQPIISGSKFETKPAKPTARLCGC</sequence>
<dbReference type="EMBL" id="HBJA01071184">
    <property type="protein sequence ID" value="CAE0813872.1"/>
    <property type="molecule type" value="Transcribed_RNA"/>
</dbReference>
<organism evidence="2">
    <name type="scientific">Eutreptiella gymnastica</name>
    <dbReference type="NCBI Taxonomy" id="73025"/>
    <lineage>
        <taxon>Eukaryota</taxon>
        <taxon>Discoba</taxon>
        <taxon>Euglenozoa</taxon>
        <taxon>Euglenida</taxon>
        <taxon>Spirocuta</taxon>
        <taxon>Euglenophyceae</taxon>
        <taxon>Eutreptiales</taxon>
        <taxon>Eutreptiaceae</taxon>
        <taxon>Eutreptiella</taxon>
    </lineage>
</organism>
<evidence type="ECO:0000313" key="2">
    <source>
        <dbReference type="EMBL" id="CAE0813872.1"/>
    </source>
</evidence>
<gene>
    <name evidence="2" type="ORF">EGYM00163_LOCUS25023</name>
</gene>
<proteinExistence type="predicted"/>
<protein>
    <submittedName>
        <fullName evidence="2">Uncharacterized protein</fullName>
    </submittedName>
</protein>